<keyword evidence="7 10" id="KW-0520">NAD</keyword>
<dbReference type="InterPro" id="IPR050999">
    <property type="entry name" value="ADP-ribosyltransferase_ARG"/>
</dbReference>
<keyword evidence="8" id="KW-1015">Disulfide bond</keyword>
<protein>
    <recommendedName>
        <fullName evidence="10">NAD(P)(+)--arginine ADP-ribosyltransferase</fullName>
        <ecNumber evidence="10">2.4.2.31</ecNumber>
    </recommendedName>
    <alternativeName>
        <fullName evidence="10">Mono(ADP-ribosyl)transferase</fullName>
    </alternativeName>
</protein>
<name>A0AAQ4R181_GASAC</name>
<keyword evidence="6 10" id="KW-0521">NADP</keyword>
<evidence type="ECO:0000256" key="6">
    <source>
        <dbReference type="ARBA" id="ARBA00022857"/>
    </source>
</evidence>
<dbReference type="GO" id="GO:0003950">
    <property type="term" value="F:NAD+ poly-ADP-ribosyltransferase activity"/>
    <property type="evidence" value="ECO:0007669"/>
    <property type="project" value="TreeGrafter"/>
</dbReference>
<keyword evidence="12" id="KW-1185">Reference proteome</keyword>
<evidence type="ECO:0000256" key="5">
    <source>
        <dbReference type="ARBA" id="ARBA00022729"/>
    </source>
</evidence>
<evidence type="ECO:0000313" key="12">
    <source>
        <dbReference type="Proteomes" id="UP000007635"/>
    </source>
</evidence>
<evidence type="ECO:0000256" key="10">
    <source>
        <dbReference type="RuleBase" id="RU361228"/>
    </source>
</evidence>
<dbReference type="PROSITE" id="PS51996">
    <property type="entry name" value="TR_MART"/>
    <property type="match status" value="1"/>
</dbReference>
<dbReference type="GeneTree" id="ENSGT01030000234601"/>
<dbReference type="Pfam" id="PF01129">
    <property type="entry name" value="ART"/>
    <property type="match status" value="1"/>
</dbReference>
<reference evidence="11" key="3">
    <citation type="submission" date="2025-09" db="UniProtKB">
        <authorList>
            <consortium name="Ensembl"/>
        </authorList>
    </citation>
    <scope>IDENTIFICATION</scope>
</reference>
<dbReference type="PANTHER" id="PTHR10339">
    <property type="entry name" value="ADP-RIBOSYLTRANSFERASE"/>
    <property type="match status" value="1"/>
</dbReference>
<feature type="signal peptide" evidence="10">
    <location>
        <begin position="1"/>
        <end position="23"/>
    </location>
</feature>
<evidence type="ECO:0000256" key="8">
    <source>
        <dbReference type="ARBA" id="ARBA00023157"/>
    </source>
</evidence>
<comment type="similarity">
    <text evidence="1 10">Belongs to the Arg-specific ADP-ribosyltransferase family.</text>
</comment>
<keyword evidence="3 10" id="KW-0808">Transferase</keyword>
<dbReference type="FunFam" id="3.90.176.10:FF:000001">
    <property type="entry name" value="NAD(P)(+)--arginine ADP-ribosyltransferase"/>
    <property type="match status" value="1"/>
</dbReference>
<evidence type="ECO:0000313" key="11">
    <source>
        <dbReference type="Ensembl" id="ENSGACP00000057366.1"/>
    </source>
</evidence>
<keyword evidence="2 10" id="KW-0328">Glycosyltransferase</keyword>
<evidence type="ECO:0000256" key="9">
    <source>
        <dbReference type="ARBA" id="ARBA00047597"/>
    </source>
</evidence>
<feature type="chain" id="PRO_5042669988" description="NAD(P)(+)--arginine ADP-ribosyltransferase" evidence="10">
    <location>
        <begin position="24"/>
        <end position="275"/>
    </location>
</feature>
<keyword evidence="4" id="KW-0548">Nucleotidyltransferase</keyword>
<evidence type="ECO:0000256" key="7">
    <source>
        <dbReference type="ARBA" id="ARBA00023027"/>
    </source>
</evidence>
<evidence type="ECO:0000256" key="4">
    <source>
        <dbReference type="ARBA" id="ARBA00022695"/>
    </source>
</evidence>
<dbReference type="SUPFAM" id="SSF56399">
    <property type="entry name" value="ADP-ribosylation"/>
    <property type="match status" value="1"/>
</dbReference>
<evidence type="ECO:0000256" key="3">
    <source>
        <dbReference type="ARBA" id="ARBA00022679"/>
    </source>
</evidence>
<accession>A0AAQ4R181</accession>
<dbReference type="Ensembl" id="ENSGACT00000036339.1">
    <property type="protein sequence ID" value="ENSGACP00000057366.1"/>
    <property type="gene ID" value="ENSGACG00000025851.1"/>
</dbReference>
<dbReference type="EC" id="2.4.2.31" evidence="10"/>
<dbReference type="Gene3D" id="3.90.176.10">
    <property type="entry name" value="Toxin ADP-ribosyltransferase, Chain A, domain 1"/>
    <property type="match status" value="1"/>
</dbReference>
<organism evidence="11 12">
    <name type="scientific">Gasterosteus aculeatus aculeatus</name>
    <name type="common">three-spined stickleback</name>
    <dbReference type="NCBI Taxonomy" id="481459"/>
    <lineage>
        <taxon>Eukaryota</taxon>
        <taxon>Metazoa</taxon>
        <taxon>Chordata</taxon>
        <taxon>Craniata</taxon>
        <taxon>Vertebrata</taxon>
        <taxon>Euteleostomi</taxon>
        <taxon>Actinopterygii</taxon>
        <taxon>Neopterygii</taxon>
        <taxon>Teleostei</taxon>
        <taxon>Neoteleostei</taxon>
        <taxon>Acanthomorphata</taxon>
        <taxon>Eupercaria</taxon>
        <taxon>Perciformes</taxon>
        <taxon>Cottioidei</taxon>
        <taxon>Gasterosteales</taxon>
        <taxon>Gasterosteidae</taxon>
        <taxon>Gasterosteus</taxon>
    </lineage>
</organism>
<reference evidence="11" key="2">
    <citation type="submission" date="2025-08" db="UniProtKB">
        <authorList>
            <consortium name="Ensembl"/>
        </authorList>
    </citation>
    <scope>IDENTIFICATION</scope>
</reference>
<proteinExistence type="inferred from homology"/>
<dbReference type="PRINTS" id="PR00970">
    <property type="entry name" value="RIBTRNSFRASE"/>
</dbReference>
<keyword evidence="5 10" id="KW-0732">Signal</keyword>
<evidence type="ECO:0000256" key="2">
    <source>
        <dbReference type="ARBA" id="ARBA00022676"/>
    </source>
</evidence>
<comment type="catalytic activity">
    <reaction evidence="9 10">
        <text>L-arginyl-[protein] + NAD(+) = N(omega)-(ADP-D-ribosyl)-L-arginyl-[protein] + nicotinamide + H(+)</text>
        <dbReference type="Rhea" id="RHEA:19149"/>
        <dbReference type="Rhea" id="RHEA-COMP:10532"/>
        <dbReference type="Rhea" id="RHEA-COMP:15087"/>
        <dbReference type="ChEBI" id="CHEBI:15378"/>
        <dbReference type="ChEBI" id="CHEBI:17154"/>
        <dbReference type="ChEBI" id="CHEBI:29965"/>
        <dbReference type="ChEBI" id="CHEBI:57540"/>
        <dbReference type="ChEBI" id="CHEBI:142554"/>
        <dbReference type="EC" id="2.4.2.31"/>
    </reaction>
</comment>
<dbReference type="AlphaFoldDB" id="A0AAQ4R181"/>
<reference evidence="11 12" key="1">
    <citation type="journal article" date="2021" name="G3 (Bethesda)">
        <title>Improved contiguity of the threespine stickleback genome using long-read sequencing.</title>
        <authorList>
            <person name="Nath S."/>
            <person name="Shaw D.E."/>
            <person name="White M.A."/>
        </authorList>
    </citation>
    <scope>NUCLEOTIDE SEQUENCE [LARGE SCALE GENOMIC DNA]</scope>
    <source>
        <strain evidence="11 12">Lake Benthic</strain>
    </source>
</reference>
<dbReference type="GO" id="GO:0106274">
    <property type="term" value="F:NAD+-protein-arginine ADP-ribosyltransferase activity"/>
    <property type="evidence" value="ECO:0007669"/>
    <property type="project" value="UniProtKB-EC"/>
</dbReference>
<sequence length="275" mass="31591">MRMKMMMAVTVLWVVLLPYGVSGGNLMLLAGRKPVAPPPLPLDMAPNSVDDMYEGCAAEMEKKAVEFLKKERNDNKVFNQIWEELKANQPTKVLSKEEITALSVYTSDTTYPGFNKATREQGPKYKTAFKYHALHFYLTRAVQKLNALQKECYNVYRRTNVFFRQDVLNKEVRFSSFASSSLRDDLTDFGDKSCFEIYTCMGADVMEHSEFENEAEVLIPPYEVFKVTEITKRSEQPQSGLRCDVVYKLKSTKKTKSNLNCALIQKKRCKFPWCG</sequence>
<dbReference type="InterPro" id="IPR000768">
    <property type="entry name" value="ART"/>
</dbReference>
<evidence type="ECO:0000256" key="1">
    <source>
        <dbReference type="ARBA" id="ARBA00009558"/>
    </source>
</evidence>
<dbReference type="GO" id="GO:0016779">
    <property type="term" value="F:nucleotidyltransferase activity"/>
    <property type="evidence" value="ECO:0007669"/>
    <property type="project" value="UniProtKB-KW"/>
</dbReference>
<dbReference type="PANTHER" id="PTHR10339:SF27">
    <property type="entry name" value="NAD(P)(+)--ARGININE ADP-RIBOSYLTRANSFERASE"/>
    <property type="match status" value="1"/>
</dbReference>
<dbReference type="Proteomes" id="UP000007635">
    <property type="component" value="Unassembled WGS sequence"/>
</dbReference>